<evidence type="ECO:0000313" key="12">
    <source>
        <dbReference type="Proteomes" id="UP001156441"/>
    </source>
</evidence>
<keyword evidence="5 8" id="KW-0732">Signal</keyword>
<dbReference type="InterPro" id="IPR006311">
    <property type="entry name" value="TAT_signal"/>
</dbReference>
<proteinExistence type="inferred from homology"/>
<keyword evidence="7" id="KW-0862">Zinc</keyword>
<dbReference type="PROSITE" id="PS51318">
    <property type="entry name" value="TAT"/>
    <property type="match status" value="1"/>
</dbReference>
<dbReference type="CDD" id="cd03876">
    <property type="entry name" value="M28_SGAP_like"/>
    <property type="match status" value="1"/>
</dbReference>
<comment type="similarity">
    <text evidence="1">Belongs to the peptidase M28 family. M28A subfamily.</text>
</comment>
<dbReference type="InterPro" id="IPR003137">
    <property type="entry name" value="PA_domain"/>
</dbReference>
<dbReference type="CDD" id="cd04816">
    <property type="entry name" value="PA_SaNapH_like"/>
    <property type="match status" value="1"/>
</dbReference>
<dbReference type="EMBL" id="JAFFZE010000016">
    <property type="protein sequence ID" value="MCT2585871.1"/>
    <property type="molecule type" value="Genomic_DNA"/>
</dbReference>
<keyword evidence="2" id="KW-0031">Aminopeptidase</keyword>
<name>A0ABT2JDM2_9PSEU</name>
<accession>A0ABT2JDM2</accession>
<protein>
    <submittedName>
        <fullName evidence="11">M28 family peptidase</fullName>
    </submittedName>
</protein>
<dbReference type="PANTHER" id="PTHR12147">
    <property type="entry name" value="METALLOPEPTIDASE M28 FAMILY MEMBER"/>
    <property type="match status" value="1"/>
</dbReference>
<gene>
    <name evidence="11" type="ORF">JT362_22400</name>
</gene>
<dbReference type="Pfam" id="PF02225">
    <property type="entry name" value="PA"/>
    <property type="match status" value="1"/>
</dbReference>
<evidence type="ECO:0000256" key="3">
    <source>
        <dbReference type="ARBA" id="ARBA00022670"/>
    </source>
</evidence>
<dbReference type="Gene3D" id="3.50.30.30">
    <property type="match status" value="1"/>
</dbReference>
<dbReference type="InterPro" id="IPR045175">
    <property type="entry name" value="M28_fam"/>
</dbReference>
<dbReference type="InterPro" id="IPR007484">
    <property type="entry name" value="Peptidase_M28"/>
</dbReference>
<evidence type="ECO:0000256" key="4">
    <source>
        <dbReference type="ARBA" id="ARBA00022723"/>
    </source>
</evidence>
<evidence type="ECO:0000256" key="5">
    <source>
        <dbReference type="ARBA" id="ARBA00022729"/>
    </source>
</evidence>
<feature type="domain" description="Peptidase M28" evidence="10">
    <location>
        <begin position="249"/>
        <end position="464"/>
    </location>
</feature>
<dbReference type="SUPFAM" id="SSF52025">
    <property type="entry name" value="PA domain"/>
    <property type="match status" value="1"/>
</dbReference>
<evidence type="ECO:0000256" key="8">
    <source>
        <dbReference type="SAM" id="SignalP"/>
    </source>
</evidence>
<dbReference type="PANTHER" id="PTHR12147:SF26">
    <property type="entry name" value="PEPTIDASE M28 DOMAIN-CONTAINING PROTEIN"/>
    <property type="match status" value="1"/>
</dbReference>
<feature type="domain" description="PA" evidence="9">
    <location>
        <begin position="137"/>
        <end position="226"/>
    </location>
</feature>
<evidence type="ECO:0000256" key="1">
    <source>
        <dbReference type="ARBA" id="ARBA00005957"/>
    </source>
</evidence>
<evidence type="ECO:0000259" key="9">
    <source>
        <dbReference type="Pfam" id="PF02225"/>
    </source>
</evidence>
<evidence type="ECO:0000256" key="2">
    <source>
        <dbReference type="ARBA" id="ARBA00022438"/>
    </source>
</evidence>
<dbReference type="Gene3D" id="3.40.630.10">
    <property type="entry name" value="Zn peptidases"/>
    <property type="match status" value="1"/>
</dbReference>
<dbReference type="RefSeq" id="WP_260193601.1">
    <property type="nucleotide sequence ID" value="NZ_JAFFZE010000016.1"/>
</dbReference>
<keyword evidence="4" id="KW-0479">Metal-binding</keyword>
<dbReference type="Pfam" id="PF04389">
    <property type="entry name" value="Peptidase_M28"/>
    <property type="match status" value="1"/>
</dbReference>
<evidence type="ECO:0000313" key="11">
    <source>
        <dbReference type="EMBL" id="MCT2585871.1"/>
    </source>
</evidence>
<feature type="chain" id="PRO_5046388839" evidence="8">
    <location>
        <begin position="31"/>
        <end position="510"/>
    </location>
</feature>
<dbReference type="Proteomes" id="UP001156441">
    <property type="component" value="Unassembled WGS sequence"/>
</dbReference>
<keyword evidence="6" id="KW-0378">Hydrolase</keyword>
<sequence length="510" mass="52705">MPSRKTTLRAGVALLAAATGLSLAAAPASAAQQHVPDGPKLARQLVKKVSITNLNRHLIAFQRLADRNGGNRAAGSPGHVASAEYIATKLENAGFVVTRQEFPFVYDETELATATVDGADLPVARMGYSQDTPVGGVTGPLAVVPADDTPGCEAADYDGVAAEGAVVLVSRGSCTFGQKALVAGEMGAAAVIIYNNGPGALNGTLGEVDPASAPAAGVTQEQGAALIAQEGASVTIDLQGLVEDRTTYNVIAETQTGRHNNVVMAGAHLDSVGDGAGINDNATGSAALLETAIQMGGSPKVNNAVRFAWWGAEEHGLVGSTHYVQNLTFEEQLDIALYLNFDMIGSPNAGYFIFDGDDSDGEGAGAGPYGSAQIEAAFANYFEEVGLPTEGTDFNGRSDYGEFILNGIPAGGLFTGGDGVKTEEQVAKWGGVAGQNYDPNYHTSRDNLGNVDRVAFDRMSDGVAWVIGSYATSTEDVNGVPPRAARAKTRVADKRTMAAEVAADPHSELR</sequence>
<evidence type="ECO:0000259" key="10">
    <source>
        <dbReference type="Pfam" id="PF04389"/>
    </source>
</evidence>
<evidence type="ECO:0000256" key="7">
    <source>
        <dbReference type="ARBA" id="ARBA00022833"/>
    </source>
</evidence>
<keyword evidence="12" id="KW-1185">Reference proteome</keyword>
<dbReference type="SUPFAM" id="SSF53187">
    <property type="entry name" value="Zn-dependent exopeptidases"/>
    <property type="match status" value="1"/>
</dbReference>
<keyword evidence="3" id="KW-0645">Protease</keyword>
<organism evidence="11 12">
    <name type="scientific">Actinophytocola gossypii</name>
    <dbReference type="NCBI Taxonomy" id="2812003"/>
    <lineage>
        <taxon>Bacteria</taxon>
        <taxon>Bacillati</taxon>
        <taxon>Actinomycetota</taxon>
        <taxon>Actinomycetes</taxon>
        <taxon>Pseudonocardiales</taxon>
        <taxon>Pseudonocardiaceae</taxon>
    </lineage>
</organism>
<dbReference type="InterPro" id="IPR046450">
    <property type="entry name" value="PA_dom_sf"/>
</dbReference>
<feature type="signal peptide" evidence="8">
    <location>
        <begin position="1"/>
        <end position="30"/>
    </location>
</feature>
<reference evidence="11 12" key="1">
    <citation type="submission" date="2021-02" db="EMBL/GenBank/DDBJ databases">
        <title>Actinophytocola xerophila sp. nov., isolated from soil of cotton cropping field.</title>
        <authorList>
            <person name="Huang R."/>
            <person name="Chen X."/>
            <person name="Ge X."/>
            <person name="Liu W."/>
        </authorList>
    </citation>
    <scope>NUCLEOTIDE SEQUENCE [LARGE SCALE GENOMIC DNA]</scope>
    <source>
        <strain evidence="11 12">S1-96</strain>
    </source>
</reference>
<comment type="caution">
    <text evidence="11">The sequence shown here is derived from an EMBL/GenBank/DDBJ whole genome shotgun (WGS) entry which is preliminary data.</text>
</comment>
<evidence type="ECO:0000256" key="6">
    <source>
        <dbReference type="ARBA" id="ARBA00022801"/>
    </source>
</evidence>
<dbReference type="InterPro" id="IPR041756">
    <property type="entry name" value="M28_SGAP-like"/>
</dbReference>